<evidence type="ECO:0000256" key="1">
    <source>
        <dbReference type="ARBA" id="ARBA00000707"/>
    </source>
</evidence>
<dbReference type="Gene3D" id="3.90.70.10">
    <property type="entry name" value="Cysteine proteinases"/>
    <property type="match status" value="1"/>
</dbReference>
<keyword evidence="7" id="KW-0788">Thiol protease</keyword>
<dbReference type="InterPro" id="IPR019734">
    <property type="entry name" value="TPR_rpt"/>
</dbReference>
<dbReference type="Proteomes" id="UP000195557">
    <property type="component" value="Unassembled WGS sequence"/>
</dbReference>
<evidence type="ECO:0000256" key="6">
    <source>
        <dbReference type="ARBA" id="ARBA00022801"/>
    </source>
</evidence>
<reference evidence="10" key="1">
    <citation type="submission" date="2017-04" db="EMBL/GenBank/DDBJ databases">
        <title>Population genomics of picophytoplankton unveils novel chromosome hypervariability.</title>
        <authorList>
            <consortium name="DOE Joint Genome Institute"/>
            <person name="Blanc-Mathieu R."/>
            <person name="Krasovec M."/>
            <person name="Hebrard M."/>
            <person name="Yau S."/>
            <person name="Desgranges E."/>
            <person name="Martin J."/>
            <person name="Schackwitz W."/>
            <person name="Kuo A."/>
            <person name="Salin G."/>
            <person name="Donnadieu C."/>
            <person name="Desdevises Y."/>
            <person name="Sanchez-Ferandin S."/>
            <person name="Moreau H."/>
            <person name="Rivals E."/>
            <person name="Grigoriev I.V."/>
            <person name="Grimsley N."/>
            <person name="Eyre-Walker A."/>
            <person name="Piganeau G."/>
        </authorList>
    </citation>
    <scope>NUCLEOTIDE SEQUENCE [LARGE SCALE GENOMIC DNA]</scope>
    <source>
        <strain evidence="10">RCC 1115</strain>
    </source>
</reference>
<evidence type="ECO:0000256" key="5">
    <source>
        <dbReference type="ARBA" id="ARBA00022786"/>
    </source>
</evidence>
<evidence type="ECO:0000313" key="10">
    <source>
        <dbReference type="EMBL" id="OUS46541.1"/>
    </source>
</evidence>
<evidence type="ECO:0000256" key="3">
    <source>
        <dbReference type="ARBA" id="ARBA00012759"/>
    </source>
</evidence>
<dbReference type="PANTHER" id="PTHR24006">
    <property type="entry name" value="UBIQUITIN CARBOXYL-TERMINAL HYDROLASE"/>
    <property type="match status" value="1"/>
</dbReference>
<keyword evidence="4" id="KW-0645">Protease</keyword>
<evidence type="ECO:0000256" key="7">
    <source>
        <dbReference type="ARBA" id="ARBA00022807"/>
    </source>
</evidence>
<dbReference type="EMBL" id="KZ155783">
    <property type="protein sequence ID" value="OUS46541.1"/>
    <property type="molecule type" value="Genomic_DNA"/>
</dbReference>
<dbReference type="GO" id="GO:0006508">
    <property type="term" value="P:proteolysis"/>
    <property type="evidence" value="ECO:0007669"/>
    <property type="project" value="UniProtKB-KW"/>
</dbReference>
<dbReference type="PROSITE" id="PS00972">
    <property type="entry name" value="USP_1"/>
    <property type="match status" value="1"/>
</dbReference>
<dbReference type="SUPFAM" id="SSF48452">
    <property type="entry name" value="TPR-like"/>
    <property type="match status" value="1"/>
</dbReference>
<dbReference type="SMART" id="SM00028">
    <property type="entry name" value="TPR"/>
    <property type="match status" value="3"/>
</dbReference>
<dbReference type="InterPro" id="IPR018200">
    <property type="entry name" value="USP_CS"/>
</dbReference>
<dbReference type="InterPro" id="IPR001394">
    <property type="entry name" value="Peptidase_C19_UCH"/>
</dbReference>
<keyword evidence="6" id="KW-0378">Hydrolase</keyword>
<dbReference type="SUPFAM" id="SSF54001">
    <property type="entry name" value="Cysteine proteinases"/>
    <property type="match status" value="1"/>
</dbReference>
<feature type="region of interest" description="Disordered" evidence="8">
    <location>
        <begin position="1"/>
        <end position="55"/>
    </location>
</feature>
<name>A0A1Y5IAQ1_OSTTA</name>
<dbReference type="GO" id="GO:0005829">
    <property type="term" value="C:cytosol"/>
    <property type="evidence" value="ECO:0007669"/>
    <property type="project" value="TreeGrafter"/>
</dbReference>
<feature type="compositionally biased region" description="Basic and acidic residues" evidence="8">
    <location>
        <begin position="38"/>
        <end position="47"/>
    </location>
</feature>
<comment type="catalytic activity">
    <reaction evidence="1">
        <text>Thiol-dependent hydrolysis of ester, thioester, amide, peptide and isopeptide bonds formed by the C-terminal Gly of ubiquitin (a 76-residue protein attached to proteins as an intracellular targeting signal).</text>
        <dbReference type="EC" id="3.4.19.12"/>
    </reaction>
</comment>
<sequence length="748" mass="83544">MASILGSWFGVGDDVESDSESGGSGAGSESDGATTPRARRDAEEAEQRALLPPATTLHSYEDVRRAVNGNRSEEDYPSGLTNGGNTCFAAAALQCLRRATPLTAWFDDVDTFHDAKRCAETRRFCVVCEYARHLERARESRDAHSIGRLTKDISKVAKQFRRGRQEDSHEFITALLDAMHVMFLKDLGGEKKFDLRTQETTVIYHVFGGYTLGTVKCLECGYVSKSFQSTLDIPLEVTGKITSIEEALRENFCSEELLQGSNKYKCSKCKALVRAKKGTKIHVSPNILTIPLKRYSTGRFSKITKYVTYPATFSLVEFMSDDAPYEESAPEYELFGVLVHQDFYASAHAGHYVAYVKLRDDSWVLCNDNRISPSSEKEAMKQKAYILFYERSRARGAPPIRPPGYLEELKLARDAERGAPATRQDDELAAREQMLDQSTSSTAERLVSKLDSMTLSESAQGAVSSPRATLTPSASIRRVVRPDVPTSGQPTYIMETVRTEKGRELRVSVTLPGCVTAREFEVELTTRTKSSPSCLVIKAPTLYTDPLEISLPDNVDDPTKSSFIKNSSKLNVRFPIHEANMGTPNLDDHMNSFERHRAAGNGAFDSGRFIEASEEYTQALQFSIEKSEAHDVCVVRANRAAAFCKRQKWQEAMEDCSWVIARPLEAGPVCLAKSLFRRAFAHEGIGDAESAIRDLRAAEKLCPNDAFIKNHLRNYESPYHLAVVLNRASKETLARQKQFRRFKPETRV</sequence>
<dbReference type="GO" id="GO:0004843">
    <property type="term" value="F:cysteine-type deubiquitinase activity"/>
    <property type="evidence" value="ECO:0007669"/>
    <property type="project" value="UniProtKB-EC"/>
</dbReference>
<dbReference type="Pfam" id="PF00443">
    <property type="entry name" value="UCH"/>
    <property type="match status" value="1"/>
</dbReference>
<dbReference type="InterPro" id="IPR011990">
    <property type="entry name" value="TPR-like_helical_dom_sf"/>
</dbReference>
<dbReference type="GO" id="GO:0016579">
    <property type="term" value="P:protein deubiquitination"/>
    <property type="evidence" value="ECO:0007669"/>
    <property type="project" value="InterPro"/>
</dbReference>
<dbReference type="InterPro" id="IPR050164">
    <property type="entry name" value="Peptidase_C19"/>
</dbReference>
<dbReference type="InterPro" id="IPR028889">
    <property type="entry name" value="USP"/>
</dbReference>
<evidence type="ECO:0000259" key="9">
    <source>
        <dbReference type="PROSITE" id="PS50235"/>
    </source>
</evidence>
<accession>A0A1Y5IAQ1</accession>
<dbReference type="eggNOG" id="KOG1865">
    <property type="taxonomic scope" value="Eukaryota"/>
</dbReference>
<evidence type="ECO:0000256" key="2">
    <source>
        <dbReference type="ARBA" id="ARBA00009085"/>
    </source>
</evidence>
<organism evidence="10">
    <name type="scientific">Ostreococcus tauri</name>
    <name type="common">Marine green alga</name>
    <dbReference type="NCBI Taxonomy" id="70448"/>
    <lineage>
        <taxon>Eukaryota</taxon>
        <taxon>Viridiplantae</taxon>
        <taxon>Chlorophyta</taxon>
        <taxon>Mamiellophyceae</taxon>
        <taxon>Mamiellales</taxon>
        <taxon>Bathycoccaceae</taxon>
        <taxon>Ostreococcus</taxon>
    </lineage>
</organism>
<dbReference type="InterPro" id="IPR038765">
    <property type="entry name" value="Papain-like_cys_pep_sf"/>
</dbReference>
<dbReference type="AlphaFoldDB" id="A0A1Y5IAQ1"/>
<evidence type="ECO:0000256" key="4">
    <source>
        <dbReference type="ARBA" id="ARBA00022670"/>
    </source>
</evidence>
<gene>
    <name evidence="10" type="ORF">BE221DRAFT_145797</name>
</gene>
<evidence type="ECO:0000256" key="8">
    <source>
        <dbReference type="SAM" id="MobiDB-lite"/>
    </source>
</evidence>
<dbReference type="EC" id="3.4.19.12" evidence="3"/>
<protein>
    <recommendedName>
        <fullName evidence="3">ubiquitinyl hydrolase 1</fullName>
        <ecNumber evidence="3">3.4.19.12</ecNumber>
    </recommendedName>
</protein>
<dbReference type="PROSITE" id="PS50235">
    <property type="entry name" value="USP_3"/>
    <property type="match status" value="1"/>
</dbReference>
<proteinExistence type="inferred from homology"/>
<feature type="domain" description="USP" evidence="9">
    <location>
        <begin position="78"/>
        <end position="392"/>
    </location>
</feature>
<keyword evidence="5" id="KW-0833">Ubl conjugation pathway</keyword>
<dbReference type="GO" id="GO:0005634">
    <property type="term" value="C:nucleus"/>
    <property type="evidence" value="ECO:0007669"/>
    <property type="project" value="TreeGrafter"/>
</dbReference>
<dbReference type="PANTHER" id="PTHR24006:SF758">
    <property type="entry name" value="UBIQUITIN CARBOXYL-TERMINAL HYDROLASE 36"/>
    <property type="match status" value="1"/>
</dbReference>
<dbReference type="Gene3D" id="1.25.40.10">
    <property type="entry name" value="Tetratricopeptide repeat domain"/>
    <property type="match status" value="1"/>
</dbReference>
<comment type="similarity">
    <text evidence="2">Belongs to the peptidase C19 family.</text>
</comment>